<sequence>MVASLLADRRLAGCRRPLGRLLVIGALLFGLGLVRVGNAAVVTQVTQETTGAAVQLDIDLDVPQDPVIRYSTQEACWQIDLIGTSGAPPVAPSLPASFRWPLLGIRVDLVHDDPPIQRVSLYTSNGARLKVARAGTRLRCVLRSPDRTVEAPRLLGPGRRSLPPIQPAGETGEVVLQVSHADPLPIITQLAQAAGVTLRFRDGLPRQVTAQIRAGNALEALRAVAERMGMQLSRESDGWWLTCRDNPLLELPAEPLAQPVRGVATVRDVLQQIGGPRFLDLLGARLSPEVAARPLLEPVPVGVNPRTFAQNLLESHGITLAAN</sequence>
<gene>
    <name evidence="1" type="ORF">OZSIB_1196</name>
</gene>
<protein>
    <submittedName>
        <fullName evidence="1">Uncharacterized protein</fullName>
    </submittedName>
</protein>
<evidence type="ECO:0000313" key="2">
    <source>
        <dbReference type="Proteomes" id="UP000252355"/>
    </source>
</evidence>
<evidence type="ECO:0000313" key="1">
    <source>
        <dbReference type="EMBL" id="RCK78669.1"/>
    </source>
</evidence>
<accession>A0A367ZLP1</accession>
<dbReference type="EMBL" id="QOQW01000020">
    <property type="protein sequence ID" value="RCK78669.1"/>
    <property type="molecule type" value="Genomic_DNA"/>
</dbReference>
<comment type="caution">
    <text evidence="1">The sequence shown here is derived from an EMBL/GenBank/DDBJ whole genome shotgun (WGS) entry which is preliminary data.</text>
</comment>
<proteinExistence type="predicted"/>
<name>A0A367ZLP1_9BACT</name>
<dbReference type="Proteomes" id="UP000252355">
    <property type="component" value="Unassembled WGS sequence"/>
</dbReference>
<reference evidence="1 2" key="1">
    <citation type="submission" date="2018-05" db="EMBL/GenBank/DDBJ databases">
        <title>A metagenomic window into the 2 km-deep terrestrial subsurface aquifer revealed taxonomically and functionally diverse microbial community comprising novel uncultured bacterial lineages.</title>
        <authorList>
            <person name="Kadnikov V.V."/>
            <person name="Mardanov A.V."/>
            <person name="Beletsky A.V."/>
            <person name="Banks D."/>
            <person name="Pimenov N.V."/>
            <person name="Frank Y.A."/>
            <person name="Karnachuk O.V."/>
            <person name="Ravin N.V."/>
        </authorList>
    </citation>
    <scope>NUCLEOTIDE SEQUENCE [LARGE SCALE GENOMIC DNA]</scope>
    <source>
        <strain evidence="1">BY5</strain>
    </source>
</reference>
<organism evidence="1 2">
    <name type="scientific">Candidatus Ozemobacter sibiricus</name>
    <dbReference type="NCBI Taxonomy" id="2268124"/>
    <lineage>
        <taxon>Bacteria</taxon>
        <taxon>Candidatus Ozemobacteria</taxon>
        <taxon>Candidatus Ozemobacterales</taxon>
        <taxon>Candidatus Ozemobacteraceae</taxon>
        <taxon>Candidatus Ozemobacter</taxon>
    </lineage>
</organism>
<dbReference type="AlphaFoldDB" id="A0A367ZLP1"/>